<dbReference type="Proteomes" id="UP000265663">
    <property type="component" value="Unassembled WGS sequence"/>
</dbReference>
<keyword evidence="2" id="KW-1185">Reference proteome</keyword>
<dbReference type="GO" id="GO:0032299">
    <property type="term" value="C:ribonuclease H2 complex"/>
    <property type="evidence" value="ECO:0007669"/>
    <property type="project" value="InterPro"/>
</dbReference>
<reference evidence="1 2" key="1">
    <citation type="journal article" date="2014" name="PLoS ONE">
        <title>De novo Genome Assembly of the Fungal Plant Pathogen Pyrenophora semeniperda.</title>
        <authorList>
            <person name="Soliai M.M."/>
            <person name="Meyer S.E."/>
            <person name="Udall J.A."/>
            <person name="Elzinga D.E."/>
            <person name="Hermansen R.A."/>
            <person name="Bodily P.M."/>
            <person name="Hart A.A."/>
            <person name="Coleman C.E."/>
        </authorList>
    </citation>
    <scope>NUCLEOTIDE SEQUENCE [LARGE SCALE GENOMIC DNA]</scope>
    <source>
        <strain evidence="1 2">CCB06</strain>
        <tissue evidence="1">Mycelium</tissue>
    </source>
</reference>
<proteinExistence type="predicted"/>
<organism evidence="1 2">
    <name type="scientific">Pyrenophora seminiperda CCB06</name>
    <dbReference type="NCBI Taxonomy" id="1302712"/>
    <lineage>
        <taxon>Eukaryota</taxon>
        <taxon>Fungi</taxon>
        <taxon>Dikarya</taxon>
        <taxon>Ascomycota</taxon>
        <taxon>Pezizomycotina</taxon>
        <taxon>Dothideomycetes</taxon>
        <taxon>Pleosporomycetidae</taxon>
        <taxon>Pleosporales</taxon>
        <taxon>Pleosporineae</taxon>
        <taxon>Pleosporaceae</taxon>
        <taxon>Pyrenophora</taxon>
    </lineage>
</organism>
<dbReference type="AlphaFoldDB" id="A0A3M7MD19"/>
<evidence type="ECO:0000313" key="2">
    <source>
        <dbReference type="Proteomes" id="UP000265663"/>
    </source>
</evidence>
<dbReference type="InterPro" id="IPR013924">
    <property type="entry name" value="RNase_H2_suC"/>
</dbReference>
<evidence type="ECO:0000313" key="1">
    <source>
        <dbReference type="EMBL" id="RMZ72416.1"/>
    </source>
</evidence>
<accession>A0A3M7MD19</accession>
<gene>
    <name evidence="1" type="ORF">GMOD_00007395</name>
</gene>
<protein>
    <submittedName>
        <fullName evidence="1">Ribonuclease H2 subunit C</fullName>
    </submittedName>
</protein>
<dbReference type="EMBL" id="KE747833">
    <property type="protein sequence ID" value="RMZ72416.1"/>
    <property type="molecule type" value="Genomic_DNA"/>
</dbReference>
<sequence>MPVEVKIAEQVGVFEEVVVWGHGEEVNVKEDGFGRGVEEWIGWAECVHEEEEEDEEGEEKKG</sequence>
<dbReference type="Pfam" id="PF08615">
    <property type="entry name" value="RNase_H2_suC"/>
    <property type="match status" value="1"/>
</dbReference>
<dbReference type="GO" id="GO:0006401">
    <property type="term" value="P:RNA catabolic process"/>
    <property type="evidence" value="ECO:0007669"/>
    <property type="project" value="InterPro"/>
</dbReference>
<name>A0A3M7MD19_9PLEO</name>